<proteinExistence type="predicted"/>
<reference evidence="2" key="1">
    <citation type="submission" date="2020-02" db="EMBL/GenBank/DDBJ databases">
        <authorList>
            <person name="Meier V. D."/>
        </authorList>
    </citation>
    <scope>NUCLEOTIDE SEQUENCE</scope>
    <source>
        <strain evidence="2">AVDCRST_MAG56</strain>
    </source>
</reference>
<gene>
    <name evidence="2" type="ORF">AVDCRST_MAG56-6709</name>
</gene>
<evidence type="ECO:0000256" key="1">
    <source>
        <dbReference type="SAM" id="MobiDB-lite"/>
    </source>
</evidence>
<dbReference type="AlphaFoldDB" id="A0A6J4KWY8"/>
<dbReference type="EMBL" id="CADCTQ010000554">
    <property type="protein sequence ID" value="CAA9317315.1"/>
    <property type="molecule type" value="Genomic_DNA"/>
</dbReference>
<organism evidence="2">
    <name type="scientific">uncultured Cytophagales bacterium</name>
    <dbReference type="NCBI Taxonomy" id="158755"/>
    <lineage>
        <taxon>Bacteria</taxon>
        <taxon>Pseudomonadati</taxon>
        <taxon>Bacteroidota</taxon>
        <taxon>Sphingobacteriia</taxon>
        <taxon>Sphingobacteriales</taxon>
        <taxon>environmental samples</taxon>
    </lineage>
</organism>
<name>A0A6J4KWY8_9SPHI</name>
<evidence type="ECO:0000313" key="2">
    <source>
        <dbReference type="EMBL" id="CAA9317315.1"/>
    </source>
</evidence>
<feature type="compositionally biased region" description="Basic and acidic residues" evidence="1">
    <location>
        <begin position="742"/>
        <end position="765"/>
    </location>
</feature>
<sequence>MQGLRPHGGGNDQGRVFRRGGQERVAFPEKEPGVAGGIVFAGTAQRAVGHQGSRVGGLNPSEPGAGGTRAQPFVDHPGHDRFYFGLELGRKVALVVGDRIGGHPAEGGADVGQERFRTGAFHPLPAGNRAFLDQRADVVGAPPLDGQGGIGYVQGAVGGVHLHDRQLAGRMVFGGDADAAAHAFGDELLVDAHDGLGQHFVFAQGGEHGVAQRFDRSSTGPDGTLVFPVKIYQGILGVVVHFAVEFGGQRHRSAGPAVGRSGRIRRGAVRVAPAHHDGLAVHHDHVAVFKLGVFVHHDLLAVDQHGVALVEGNAVERKHEVALLEYFFAFFLLFGIGRLADVFGEHLAVTLGHFRQFGCAQQGEPRGGRPDLPVVHFPVLVHPDVAELHLHVGVEQGHEDGALPGKHAVAARHFGEKQVEFPGPQLHAGAGRGEQDVAGGHGDGIGVAALEFVRRFRLLGRGKGTRRRIGAGHRFTVRLHLVFVGGAGLEVVDGRVGHEGFAGEPLGAFFLFAVTDGEPGLSRLPFPGDFGPLRRLGLGPGGFGGEAFLAERKGEYFAVAVILEQVQPVLFFGPEPHGVPAAGNQGGSRVVVHQRRVFGDRFVDRVGGQDGVVGIAVNRIDLDEAEFVLGGKGGIGGVLVQGQPAEKYVLRKGGFHHLARLRGVEAGRVVEHEPARDRGPVGDGAVAVVVEHFEGNLVDALGEFVRFEVLLLAEALENEVFGGQVRRQFAAAQRLEQAALEGDGRKPGGGRRGDGNAGPFDEHAQPHGVVGPVHFLEQHVQRQFIGARGGVVGQVQRVGGL</sequence>
<feature type="region of interest" description="Disordered" evidence="1">
    <location>
        <begin position="739"/>
        <end position="767"/>
    </location>
</feature>
<accession>A0A6J4KWY8</accession>
<protein>
    <submittedName>
        <fullName evidence="2">Uncharacterized protein</fullName>
    </submittedName>
</protein>